<keyword evidence="4" id="KW-1185">Reference proteome</keyword>
<evidence type="ECO:0000256" key="1">
    <source>
        <dbReference type="SAM" id="MobiDB-lite"/>
    </source>
</evidence>
<keyword evidence="2" id="KW-0472">Membrane</keyword>
<feature type="transmembrane region" description="Helical" evidence="2">
    <location>
        <begin position="68"/>
        <end position="88"/>
    </location>
</feature>
<name>A0A858RIJ0_9BACT</name>
<proteinExistence type="predicted"/>
<keyword evidence="2" id="KW-0812">Transmembrane</keyword>
<reference evidence="3 4" key="1">
    <citation type="submission" date="2020-04" db="EMBL/GenBank/DDBJ databases">
        <title>Luteolibacter sp. G-1-1-1 isolated from soil.</title>
        <authorList>
            <person name="Dahal R.H."/>
        </authorList>
    </citation>
    <scope>NUCLEOTIDE SEQUENCE [LARGE SCALE GENOMIC DNA]</scope>
    <source>
        <strain evidence="3 4">G-1-1-1</strain>
    </source>
</reference>
<feature type="transmembrane region" description="Helical" evidence="2">
    <location>
        <begin position="168"/>
        <end position="190"/>
    </location>
</feature>
<dbReference type="EMBL" id="CP051774">
    <property type="protein sequence ID" value="QJE96535.1"/>
    <property type="molecule type" value="Genomic_DNA"/>
</dbReference>
<evidence type="ECO:0000313" key="4">
    <source>
        <dbReference type="Proteomes" id="UP000501812"/>
    </source>
</evidence>
<dbReference type="RefSeq" id="WP_169454936.1">
    <property type="nucleotide sequence ID" value="NZ_CP051774.1"/>
</dbReference>
<organism evidence="3 4">
    <name type="scientific">Luteolibacter luteus</name>
    <dbReference type="NCBI Taxonomy" id="2728835"/>
    <lineage>
        <taxon>Bacteria</taxon>
        <taxon>Pseudomonadati</taxon>
        <taxon>Verrucomicrobiota</taxon>
        <taxon>Verrucomicrobiia</taxon>
        <taxon>Verrucomicrobiales</taxon>
        <taxon>Verrucomicrobiaceae</taxon>
        <taxon>Luteolibacter</taxon>
    </lineage>
</organism>
<feature type="compositionally biased region" description="Pro residues" evidence="1">
    <location>
        <begin position="8"/>
        <end position="18"/>
    </location>
</feature>
<feature type="transmembrane region" description="Helical" evidence="2">
    <location>
        <begin position="94"/>
        <end position="114"/>
    </location>
</feature>
<dbReference type="KEGG" id="luo:HHL09_12335"/>
<feature type="region of interest" description="Disordered" evidence="1">
    <location>
        <begin position="1"/>
        <end position="25"/>
    </location>
</feature>
<feature type="transmembrane region" description="Helical" evidence="2">
    <location>
        <begin position="134"/>
        <end position="156"/>
    </location>
</feature>
<keyword evidence="2" id="KW-1133">Transmembrane helix</keyword>
<protein>
    <submittedName>
        <fullName evidence="3">Uncharacterized protein</fullName>
    </submittedName>
</protein>
<evidence type="ECO:0000256" key="2">
    <source>
        <dbReference type="SAM" id="Phobius"/>
    </source>
</evidence>
<sequence length="230" mass="25345">MNEELDPYTPPASHPEPGPSASNSTWKIEEGSLWVKNEAVLPKICLYGSSSSSKRDVIRIQWAPRSSLIFSLVLALLGSMALLGYSWFNRPGLGGMMQAVFVAVLVIAAIQGLVFRKNWKRRRIVIERSRGWRVAMRIAVAVLAFYGLISAALVMLDRLLTWIAADQLLKIGFGQSLMLLWLVSLQLLIVMQMVRAVELRDGWHRLAGVHPKALAALSGLQASLDGNPGT</sequence>
<evidence type="ECO:0000313" key="3">
    <source>
        <dbReference type="EMBL" id="QJE96535.1"/>
    </source>
</evidence>
<dbReference type="AlphaFoldDB" id="A0A858RIJ0"/>
<accession>A0A858RIJ0</accession>
<gene>
    <name evidence="3" type="ORF">HHL09_12335</name>
</gene>
<dbReference type="Proteomes" id="UP000501812">
    <property type="component" value="Chromosome"/>
</dbReference>